<evidence type="ECO:0000256" key="9">
    <source>
        <dbReference type="ARBA" id="ARBA00022729"/>
    </source>
</evidence>
<keyword evidence="10" id="KW-0430">Lectin</keyword>
<dbReference type="Gene3D" id="2.60.120.200">
    <property type="match status" value="1"/>
</dbReference>
<dbReference type="InterPro" id="IPR050528">
    <property type="entry name" value="L-type_Lectin-RKs"/>
</dbReference>
<keyword evidence="9 20" id="KW-0732">Signal</keyword>
<feature type="signal peptide" evidence="20">
    <location>
        <begin position="1"/>
        <end position="29"/>
    </location>
</feature>
<protein>
    <recommendedName>
        <fullName evidence="4">non-specific serine/threonine protein kinase</fullName>
        <ecNumber evidence="4">2.7.11.1</ecNumber>
    </recommendedName>
</protein>
<dbReference type="EC" id="2.7.11.1" evidence="4"/>
<feature type="transmembrane region" description="Helical" evidence="19">
    <location>
        <begin position="301"/>
        <end position="327"/>
    </location>
</feature>
<dbReference type="PROSITE" id="PS00107">
    <property type="entry name" value="PROTEIN_KINASE_ATP"/>
    <property type="match status" value="1"/>
</dbReference>
<dbReference type="GeneID" id="102703826"/>
<feature type="chain" id="PRO_5003775804" description="non-specific serine/threonine protein kinase" evidence="20">
    <location>
        <begin position="30"/>
        <end position="680"/>
    </location>
</feature>
<keyword evidence="23" id="KW-1185">Reference proteome</keyword>
<organism evidence="22">
    <name type="scientific">Oryza brachyantha</name>
    <name type="common">malo sina</name>
    <dbReference type="NCBI Taxonomy" id="4533"/>
    <lineage>
        <taxon>Eukaryota</taxon>
        <taxon>Viridiplantae</taxon>
        <taxon>Streptophyta</taxon>
        <taxon>Embryophyta</taxon>
        <taxon>Tracheophyta</taxon>
        <taxon>Spermatophyta</taxon>
        <taxon>Magnoliopsida</taxon>
        <taxon>Liliopsida</taxon>
        <taxon>Poales</taxon>
        <taxon>Poaceae</taxon>
        <taxon>BOP clade</taxon>
        <taxon>Oryzoideae</taxon>
        <taxon>Oryzeae</taxon>
        <taxon>Oryzinae</taxon>
        <taxon>Oryza</taxon>
    </lineage>
</organism>
<name>J3NAV5_ORYBR</name>
<reference evidence="22" key="1">
    <citation type="journal article" date="2013" name="Nat. Commun.">
        <title>Whole-genome sequencing of Oryza brachyantha reveals mechanisms underlying Oryza genome evolution.</title>
        <authorList>
            <person name="Chen J."/>
            <person name="Huang Q."/>
            <person name="Gao D."/>
            <person name="Wang J."/>
            <person name="Lang Y."/>
            <person name="Liu T."/>
            <person name="Li B."/>
            <person name="Bai Z."/>
            <person name="Luis Goicoechea J."/>
            <person name="Liang C."/>
            <person name="Chen C."/>
            <person name="Zhang W."/>
            <person name="Sun S."/>
            <person name="Liao Y."/>
            <person name="Zhang X."/>
            <person name="Yang L."/>
            <person name="Song C."/>
            <person name="Wang M."/>
            <person name="Shi J."/>
            <person name="Liu G."/>
            <person name="Liu J."/>
            <person name="Zhou H."/>
            <person name="Zhou W."/>
            <person name="Yu Q."/>
            <person name="An N."/>
            <person name="Chen Y."/>
            <person name="Cai Q."/>
            <person name="Wang B."/>
            <person name="Liu B."/>
            <person name="Min J."/>
            <person name="Huang Y."/>
            <person name="Wu H."/>
            <person name="Li Z."/>
            <person name="Zhang Y."/>
            <person name="Yin Y."/>
            <person name="Song W."/>
            <person name="Jiang J."/>
            <person name="Jackson S.A."/>
            <person name="Wing R.A."/>
            <person name="Wang J."/>
            <person name="Chen M."/>
        </authorList>
    </citation>
    <scope>NUCLEOTIDE SEQUENCE [LARGE SCALE GENOMIC DNA]</scope>
    <source>
        <strain evidence="22">cv. IRGC 101232</strain>
    </source>
</reference>
<dbReference type="Gene3D" id="1.10.510.10">
    <property type="entry name" value="Transferase(Phosphotransferase) domain 1"/>
    <property type="match status" value="1"/>
</dbReference>
<evidence type="ECO:0000256" key="1">
    <source>
        <dbReference type="ARBA" id="ARBA00004251"/>
    </source>
</evidence>
<keyword evidence="13 18" id="KW-0067">ATP-binding</keyword>
<dbReference type="RefSeq" id="XP_006664284.1">
    <property type="nucleotide sequence ID" value="XM_006664221.3"/>
</dbReference>
<dbReference type="InterPro" id="IPR008271">
    <property type="entry name" value="Ser/Thr_kinase_AS"/>
</dbReference>
<feature type="binding site" evidence="18">
    <location>
        <position position="389"/>
    </location>
    <ligand>
        <name>ATP</name>
        <dbReference type="ChEBI" id="CHEBI:30616"/>
    </ligand>
</feature>
<evidence type="ECO:0000256" key="10">
    <source>
        <dbReference type="ARBA" id="ARBA00022734"/>
    </source>
</evidence>
<accession>J3NAV5</accession>
<dbReference type="SUPFAM" id="SSF56112">
    <property type="entry name" value="Protein kinase-like (PK-like)"/>
    <property type="match status" value="1"/>
</dbReference>
<keyword evidence="12" id="KW-0418">Kinase</keyword>
<dbReference type="CDD" id="cd06899">
    <property type="entry name" value="lectin_legume_LecRK_Arcelin_ConA"/>
    <property type="match status" value="1"/>
</dbReference>
<comment type="similarity">
    <text evidence="3">In the C-terminal section; belongs to the protein kinase superfamily. Ser/Thr protein kinase family.</text>
</comment>
<dbReference type="AlphaFoldDB" id="J3NAV5"/>
<keyword evidence="7" id="KW-0808">Transferase</keyword>
<evidence type="ECO:0000256" key="16">
    <source>
        <dbReference type="ARBA" id="ARBA00047899"/>
    </source>
</evidence>
<keyword evidence="5" id="KW-1003">Cell membrane</keyword>
<evidence type="ECO:0000256" key="7">
    <source>
        <dbReference type="ARBA" id="ARBA00022679"/>
    </source>
</evidence>
<feature type="domain" description="Protein kinase" evidence="21">
    <location>
        <begin position="360"/>
        <end position="643"/>
    </location>
</feature>
<dbReference type="Pfam" id="PF00139">
    <property type="entry name" value="Lectin_legB"/>
    <property type="match status" value="1"/>
</dbReference>
<comment type="similarity">
    <text evidence="2">In the N-terminal section; belongs to the leguminous lectin family.</text>
</comment>
<evidence type="ECO:0000256" key="14">
    <source>
        <dbReference type="ARBA" id="ARBA00022989"/>
    </source>
</evidence>
<dbReference type="OrthoDB" id="543442at2759"/>
<keyword evidence="8 19" id="KW-0812">Transmembrane</keyword>
<comment type="catalytic activity">
    <reaction evidence="17">
        <text>L-seryl-[protein] + ATP = O-phospho-L-seryl-[protein] + ADP + H(+)</text>
        <dbReference type="Rhea" id="RHEA:17989"/>
        <dbReference type="Rhea" id="RHEA-COMP:9863"/>
        <dbReference type="Rhea" id="RHEA-COMP:11604"/>
        <dbReference type="ChEBI" id="CHEBI:15378"/>
        <dbReference type="ChEBI" id="CHEBI:29999"/>
        <dbReference type="ChEBI" id="CHEBI:30616"/>
        <dbReference type="ChEBI" id="CHEBI:83421"/>
        <dbReference type="ChEBI" id="CHEBI:456216"/>
        <dbReference type="EC" id="2.7.11.1"/>
    </reaction>
</comment>
<dbReference type="Proteomes" id="UP000006038">
    <property type="component" value="Chromosome 12"/>
</dbReference>
<dbReference type="GO" id="GO:0004674">
    <property type="term" value="F:protein serine/threonine kinase activity"/>
    <property type="evidence" value="ECO:0007669"/>
    <property type="project" value="UniProtKB-KW"/>
</dbReference>
<evidence type="ECO:0000256" key="6">
    <source>
        <dbReference type="ARBA" id="ARBA00022527"/>
    </source>
</evidence>
<evidence type="ECO:0000313" key="22">
    <source>
        <dbReference type="EnsemblPlants" id="OB12G11130.1"/>
    </source>
</evidence>
<evidence type="ECO:0000256" key="11">
    <source>
        <dbReference type="ARBA" id="ARBA00022741"/>
    </source>
</evidence>
<dbReference type="Gene3D" id="3.30.200.20">
    <property type="entry name" value="Phosphorylase Kinase, domain 1"/>
    <property type="match status" value="1"/>
</dbReference>
<dbReference type="CDD" id="cd14066">
    <property type="entry name" value="STKc_IRAK"/>
    <property type="match status" value="1"/>
</dbReference>
<dbReference type="SUPFAM" id="SSF49899">
    <property type="entry name" value="Concanavalin A-like lectins/glucanases"/>
    <property type="match status" value="1"/>
</dbReference>
<keyword evidence="14 19" id="KW-1133">Transmembrane helix</keyword>
<sequence>MAWASPTAHVHDVAMLLLLVLVQCPASSSCPGGVDFIFEGFHQPSNLSVDGSALILSSGALQLTNSSNHIMGHAFFHSPIKILQGESESTLEVTHWSTIFVFDIVTSSESGSGHGLAFVIAPSKQLPGAFDQDYLGVLGPTTNGNSSNHVFAVEFDTQSIAALNEPNGSHVGVDINSVVSTVSEPSSYYTDDNKRVAMPLDSGRPIQAWIDYDGTTNVLNVSIAPVPMPQPQRPLISTQVDLVPVFKSNMYVGFSSATGKLASSHYILAWSFRTNNGSAQHIDLSRLPKVPRPSPSPPKSAIIKIAALACASTLLVTAAVWAMILLVRRRAALAETLEDWELEQPHRFSYKDLYRATKGFKKSELVGAGGFGQVYKGVLRRSGDEVAVKRMSSSNTREAMRGFVAEIASLGRMRHRNLVELRGWCRRGQDMFLVYDLMPNGSLDKHLFGDGERSLSTWAERLEIIKGVASGLTYLHEEWDQVVVHRDVKPSNVLLGDGMVARLADFGLARLYDHGSSSGQLATATRVVGTLGYMAPELTASGRPTTSTDVFAFGVLLLEVACGRRPIQRDDTTGLDVTLVRWVRRLALRGDVMLALDPRLHCMRYEEQDQAKLVLWLAMMCSQDKPDARPSMRQVCRYLDGELTVQEDAALIFSNTPDFSMGLGWSSCGTMSFTSLRDGR</sequence>
<dbReference type="InterPro" id="IPR011009">
    <property type="entry name" value="Kinase-like_dom_sf"/>
</dbReference>
<keyword evidence="11 18" id="KW-0547">Nucleotide-binding</keyword>
<dbReference type="PROSITE" id="PS50011">
    <property type="entry name" value="PROTEIN_KINASE_DOM"/>
    <property type="match status" value="1"/>
</dbReference>
<dbReference type="PANTHER" id="PTHR27007">
    <property type="match status" value="1"/>
</dbReference>
<dbReference type="InterPro" id="IPR017441">
    <property type="entry name" value="Protein_kinase_ATP_BS"/>
</dbReference>
<evidence type="ECO:0000256" key="4">
    <source>
        <dbReference type="ARBA" id="ARBA00012513"/>
    </source>
</evidence>
<comment type="subcellular location">
    <subcellularLocation>
        <location evidence="1">Cell membrane</location>
        <topology evidence="1">Single-pass type I membrane protein</topology>
    </subcellularLocation>
</comment>
<dbReference type="Gramene" id="OB12G11130.1">
    <property type="protein sequence ID" value="OB12G11130.1"/>
    <property type="gene ID" value="OB12G11130"/>
</dbReference>
<dbReference type="GO" id="GO:0030246">
    <property type="term" value="F:carbohydrate binding"/>
    <property type="evidence" value="ECO:0007669"/>
    <property type="project" value="UniProtKB-KW"/>
</dbReference>
<dbReference type="InterPro" id="IPR001220">
    <property type="entry name" value="Legume_lectin_dom"/>
</dbReference>
<dbReference type="eggNOG" id="ENOG502R8UW">
    <property type="taxonomic scope" value="Eukaryota"/>
</dbReference>
<evidence type="ECO:0000256" key="12">
    <source>
        <dbReference type="ARBA" id="ARBA00022777"/>
    </source>
</evidence>
<evidence type="ECO:0000256" key="19">
    <source>
        <dbReference type="SAM" id="Phobius"/>
    </source>
</evidence>
<keyword evidence="15 19" id="KW-0472">Membrane</keyword>
<evidence type="ECO:0000256" key="18">
    <source>
        <dbReference type="PROSITE-ProRule" id="PRU10141"/>
    </source>
</evidence>
<dbReference type="Pfam" id="PF00069">
    <property type="entry name" value="Pkinase"/>
    <property type="match status" value="1"/>
</dbReference>
<dbReference type="GO" id="GO:0005886">
    <property type="term" value="C:plasma membrane"/>
    <property type="evidence" value="ECO:0007669"/>
    <property type="project" value="UniProtKB-SubCell"/>
</dbReference>
<dbReference type="FunFam" id="1.10.510.10:FF:000108">
    <property type="entry name" value="L-type lectin-domain containing receptor kinase S.4"/>
    <property type="match status" value="1"/>
</dbReference>
<evidence type="ECO:0000256" key="8">
    <source>
        <dbReference type="ARBA" id="ARBA00022692"/>
    </source>
</evidence>
<dbReference type="SMART" id="SM00220">
    <property type="entry name" value="S_TKc"/>
    <property type="match status" value="1"/>
</dbReference>
<dbReference type="EnsemblPlants" id="OB12G11130.1">
    <property type="protein sequence ID" value="OB12G11130.1"/>
    <property type="gene ID" value="OB12G11130"/>
</dbReference>
<evidence type="ECO:0000256" key="17">
    <source>
        <dbReference type="ARBA" id="ARBA00048679"/>
    </source>
</evidence>
<proteinExistence type="inferred from homology"/>
<evidence type="ECO:0000256" key="20">
    <source>
        <dbReference type="SAM" id="SignalP"/>
    </source>
</evidence>
<gene>
    <name evidence="22" type="primary">LOC102703826</name>
</gene>
<dbReference type="FunFam" id="3.30.200.20:FF:000653">
    <property type="entry name" value="L-type lectin-domain containing receptor kinase S.4"/>
    <property type="match status" value="1"/>
</dbReference>
<evidence type="ECO:0000313" key="23">
    <source>
        <dbReference type="Proteomes" id="UP000006038"/>
    </source>
</evidence>
<evidence type="ECO:0000256" key="2">
    <source>
        <dbReference type="ARBA" id="ARBA00008536"/>
    </source>
</evidence>
<dbReference type="FunFam" id="2.60.120.200:FF:000112">
    <property type="entry name" value="L-type lectin-domain containing receptor kinase V.9"/>
    <property type="match status" value="1"/>
</dbReference>
<evidence type="ECO:0000256" key="3">
    <source>
        <dbReference type="ARBA" id="ARBA00010217"/>
    </source>
</evidence>
<dbReference type="GO" id="GO:0005524">
    <property type="term" value="F:ATP binding"/>
    <property type="evidence" value="ECO:0007669"/>
    <property type="project" value="UniProtKB-UniRule"/>
</dbReference>
<dbReference type="InterPro" id="IPR013320">
    <property type="entry name" value="ConA-like_dom_sf"/>
</dbReference>
<keyword evidence="6" id="KW-0723">Serine/threonine-protein kinase</keyword>
<dbReference type="KEGG" id="obr:102703826"/>
<dbReference type="STRING" id="4533.J3NAV5"/>
<dbReference type="OMA" id="WNARFEI"/>
<dbReference type="InterPro" id="IPR000719">
    <property type="entry name" value="Prot_kinase_dom"/>
</dbReference>
<reference evidence="22" key="2">
    <citation type="submission" date="2013-04" db="UniProtKB">
        <authorList>
            <consortium name="EnsemblPlants"/>
        </authorList>
    </citation>
    <scope>IDENTIFICATION</scope>
</reference>
<evidence type="ECO:0000256" key="5">
    <source>
        <dbReference type="ARBA" id="ARBA00022475"/>
    </source>
</evidence>
<evidence type="ECO:0000256" key="15">
    <source>
        <dbReference type="ARBA" id="ARBA00023136"/>
    </source>
</evidence>
<dbReference type="HOGENOM" id="CLU_000288_62_3_1"/>
<dbReference type="PROSITE" id="PS00108">
    <property type="entry name" value="PROTEIN_KINASE_ST"/>
    <property type="match status" value="1"/>
</dbReference>
<evidence type="ECO:0000256" key="13">
    <source>
        <dbReference type="ARBA" id="ARBA00022840"/>
    </source>
</evidence>
<comment type="catalytic activity">
    <reaction evidence="16">
        <text>L-threonyl-[protein] + ATP = O-phospho-L-threonyl-[protein] + ADP + H(+)</text>
        <dbReference type="Rhea" id="RHEA:46608"/>
        <dbReference type="Rhea" id="RHEA-COMP:11060"/>
        <dbReference type="Rhea" id="RHEA-COMP:11605"/>
        <dbReference type="ChEBI" id="CHEBI:15378"/>
        <dbReference type="ChEBI" id="CHEBI:30013"/>
        <dbReference type="ChEBI" id="CHEBI:30616"/>
        <dbReference type="ChEBI" id="CHEBI:61977"/>
        <dbReference type="ChEBI" id="CHEBI:456216"/>
        <dbReference type="EC" id="2.7.11.1"/>
    </reaction>
</comment>
<evidence type="ECO:0000259" key="21">
    <source>
        <dbReference type="PROSITE" id="PS50011"/>
    </source>
</evidence>